<keyword evidence="1" id="KW-1133">Transmembrane helix</keyword>
<evidence type="ECO:0000256" key="1">
    <source>
        <dbReference type="SAM" id="Phobius"/>
    </source>
</evidence>
<feature type="transmembrane region" description="Helical" evidence="1">
    <location>
        <begin position="38"/>
        <end position="61"/>
    </location>
</feature>
<dbReference type="EMBL" id="JADKGY010000001">
    <property type="protein sequence ID" value="MBK9981695.1"/>
    <property type="molecule type" value="Genomic_DNA"/>
</dbReference>
<name>A0A9D7STY2_9BACT</name>
<keyword evidence="1" id="KW-0812">Transmembrane</keyword>
<evidence type="ECO:0000313" key="2">
    <source>
        <dbReference type="EMBL" id="MBK9981695.1"/>
    </source>
</evidence>
<protein>
    <submittedName>
        <fullName evidence="2">Uncharacterized protein</fullName>
    </submittedName>
</protein>
<dbReference type="Proteomes" id="UP000808337">
    <property type="component" value="Unassembled WGS sequence"/>
</dbReference>
<gene>
    <name evidence="2" type="ORF">IPP15_04605</name>
</gene>
<accession>A0A9D7STY2</accession>
<evidence type="ECO:0000313" key="3">
    <source>
        <dbReference type="Proteomes" id="UP000808337"/>
    </source>
</evidence>
<dbReference type="AlphaFoldDB" id="A0A9D7STY2"/>
<feature type="transmembrane region" description="Helical" evidence="1">
    <location>
        <begin position="7"/>
        <end position="26"/>
    </location>
</feature>
<comment type="caution">
    <text evidence="2">The sequence shown here is derived from an EMBL/GenBank/DDBJ whole genome shotgun (WGS) entry which is preliminary data.</text>
</comment>
<feature type="transmembrane region" description="Helical" evidence="1">
    <location>
        <begin position="68"/>
        <end position="85"/>
    </location>
</feature>
<feature type="transmembrane region" description="Helical" evidence="1">
    <location>
        <begin position="100"/>
        <end position="123"/>
    </location>
</feature>
<keyword evidence="1" id="KW-0472">Membrane</keyword>
<proteinExistence type="predicted"/>
<sequence length="126" mass="14171">MNKLSNYLIGPELLWVFFYMLVVLLIKMTHSPIKSMDSFWVNTAFIIPLVLIPITFGLYYIPGVIRPWLLLRIWIVGIVGGHYVLSKSLSAHSEQGPGVGTAYIMGMGIIFIVLIIGSIFAVIKFR</sequence>
<organism evidence="2 3">
    <name type="scientific">Candidatus Opimibacter skivensis</name>
    <dbReference type="NCBI Taxonomy" id="2982028"/>
    <lineage>
        <taxon>Bacteria</taxon>
        <taxon>Pseudomonadati</taxon>
        <taxon>Bacteroidota</taxon>
        <taxon>Saprospiria</taxon>
        <taxon>Saprospirales</taxon>
        <taxon>Saprospiraceae</taxon>
        <taxon>Candidatus Opimibacter</taxon>
    </lineage>
</organism>
<reference evidence="2 3" key="1">
    <citation type="submission" date="2020-10" db="EMBL/GenBank/DDBJ databases">
        <title>Connecting structure to function with the recovery of over 1000 high-quality activated sludge metagenome-assembled genomes encoding full-length rRNA genes using long-read sequencing.</title>
        <authorList>
            <person name="Singleton C.M."/>
            <person name="Petriglieri F."/>
            <person name="Kristensen J.M."/>
            <person name="Kirkegaard R.H."/>
            <person name="Michaelsen T.Y."/>
            <person name="Andersen M.H."/>
            <person name="Karst S.M."/>
            <person name="Dueholm M.S."/>
            <person name="Nielsen P.H."/>
            <person name="Albertsen M."/>
        </authorList>
    </citation>
    <scope>NUCLEOTIDE SEQUENCE [LARGE SCALE GENOMIC DNA]</scope>
    <source>
        <strain evidence="2">Ribe_18-Q3-R11-54_MAXAC.273</strain>
    </source>
</reference>